<accession>A0AAD5QX15</accession>
<reference evidence="3" key="1">
    <citation type="submission" date="2021-06" db="EMBL/GenBank/DDBJ databases">
        <title>Parelaphostrongylus tenuis whole genome reference sequence.</title>
        <authorList>
            <person name="Garwood T.J."/>
            <person name="Larsen P.A."/>
            <person name="Fountain-Jones N.M."/>
            <person name="Garbe J.R."/>
            <person name="Macchietto M.G."/>
            <person name="Kania S.A."/>
            <person name="Gerhold R.W."/>
            <person name="Richards J.E."/>
            <person name="Wolf T.M."/>
        </authorList>
    </citation>
    <scope>NUCLEOTIDE SEQUENCE</scope>
    <source>
        <strain evidence="3">MNPRO001-30</strain>
        <tissue evidence="3">Meninges</tissue>
    </source>
</reference>
<feature type="domain" description="Protein kinase" evidence="2">
    <location>
        <begin position="12"/>
        <end position="77"/>
    </location>
</feature>
<name>A0AAD5QX15_PARTN</name>
<keyword evidence="1" id="KW-0067">ATP-binding</keyword>
<keyword evidence="1" id="KW-0547">Nucleotide-binding</keyword>
<organism evidence="3 4">
    <name type="scientific">Parelaphostrongylus tenuis</name>
    <name type="common">Meningeal worm</name>
    <dbReference type="NCBI Taxonomy" id="148309"/>
    <lineage>
        <taxon>Eukaryota</taxon>
        <taxon>Metazoa</taxon>
        <taxon>Ecdysozoa</taxon>
        <taxon>Nematoda</taxon>
        <taxon>Chromadorea</taxon>
        <taxon>Rhabditida</taxon>
        <taxon>Rhabditina</taxon>
        <taxon>Rhabditomorpha</taxon>
        <taxon>Strongyloidea</taxon>
        <taxon>Metastrongylidae</taxon>
        <taxon>Parelaphostrongylus</taxon>
    </lineage>
</organism>
<dbReference type="InterPro" id="IPR017441">
    <property type="entry name" value="Protein_kinase_ATP_BS"/>
</dbReference>
<protein>
    <recommendedName>
        <fullName evidence="2">Protein kinase domain-containing protein</fullName>
    </recommendedName>
</protein>
<keyword evidence="4" id="KW-1185">Reference proteome</keyword>
<dbReference type="InterPro" id="IPR000719">
    <property type="entry name" value="Prot_kinase_dom"/>
</dbReference>
<dbReference type="AlphaFoldDB" id="A0AAD5QX15"/>
<dbReference type="PROSITE" id="PS00107">
    <property type="entry name" value="PROTEIN_KINASE_ATP"/>
    <property type="match status" value="1"/>
</dbReference>
<evidence type="ECO:0000256" key="1">
    <source>
        <dbReference type="PROSITE-ProRule" id="PRU10141"/>
    </source>
</evidence>
<gene>
    <name evidence="3" type="ORF">KIN20_026201</name>
</gene>
<evidence type="ECO:0000313" key="3">
    <source>
        <dbReference type="EMBL" id="KAJ1365770.1"/>
    </source>
</evidence>
<dbReference type="GO" id="GO:0005524">
    <property type="term" value="F:ATP binding"/>
    <property type="evidence" value="ECO:0007669"/>
    <property type="project" value="UniProtKB-UniRule"/>
</dbReference>
<dbReference type="Proteomes" id="UP001196413">
    <property type="component" value="Unassembled WGS sequence"/>
</dbReference>
<comment type="caution">
    <text evidence="3">The sequence shown here is derived from an EMBL/GenBank/DDBJ whole genome shotgun (WGS) entry which is preliminary data.</text>
</comment>
<dbReference type="Gene3D" id="3.30.200.20">
    <property type="entry name" value="Phosphorylase Kinase, domain 1"/>
    <property type="match status" value="1"/>
</dbReference>
<feature type="binding site" evidence="1">
    <location>
        <position position="40"/>
    </location>
    <ligand>
        <name>ATP</name>
        <dbReference type="ChEBI" id="CHEBI:30616"/>
    </ligand>
</feature>
<evidence type="ECO:0000313" key="4">
    <source>
        <dbReference type="Proteomes" id="UP001196413"/>
    </source>
</evidence>
<dbReference type="SUPFAM" id="SSF56112">
    <property type="entry name" value="Protein kinase-like (PK-like)"/>
    <property type="match status" value="1"/>
</dbReference>
<dbReference type="InterPro" id="IPR011009">
    <property type="entry name" value="Kinase-like_dom_sf"/>
</dbReference>
<dbReference type="PROSITE" id="PS50011">
    <property type="entry name" value="PROTEIN_KINASE_DOM"/>
    <property type="match status" value="1"/>
</dbReference>
<dbReference type="EMBL" id="JAHQIW010005360">
    <property type="protein sequence ID" value="KAJ1365770.1"/>
    <property type="molecule type" value="Genomic_DNA"/>
</dbReference>
<dbReference type="GO" id="GO:0004672">
    <property type="term" value="F:protein kinase activity"/>
    <property type="evidence" value="ECO:0007669"/>
    <property type="project" value="InterPro"/>
</dbReference>
<evidence type="ECO:0000259" key="2">
    <source>
        <dbReference type="PROSITE" id="PS50011"/>
    </source>
</evidence>
<sequence length="77" mass="8595">MSTNSRLRLDDFTNLQEIGRGGFGVVYAATQPNGERVALKKICSRAAGRTHKERDPSNKMLTAPKYCPVLRGFRGRQ</sequence>
<proteinExistence type="predicted"/>